<comment type="caution">
    <text evidence="1">The sequence shown here is derived from an EMBL/GenBank/DDBJ whole genome shotgun (WGS) entry which is preliminary data.</text>
</comment>
<evidence type="ECO:0000313" key="2">
    <source>
        <dbReference type="Proteomes" id="UP000295455"/>
    </source>
</evidence>
<gene>
    <name evidence="1" type="ORF">EV196_11264</name>
</gene>
<proteinExistence type="predicted"/>
<dbReference type="Proteomes" id="UP000295455">
    <property type="component" value="Unassembled WGS sequence"/>
</dbReference>
<evidence type="ECO:0000313" key="1">
    <source>
        <dbReference type="EMBL" id="TCL62667.1"/>
    </source>
</evidence>
<protein>
    <submittedName>
        <fullName evidence="1">Uncharacterized protein</fullName>
    </submittedName>
</protein>
<dbReference type="RefSeq" id="WP_132219385.1">
    <property type="nucleotide sequence ID" value="NZ_OX156936.1"/>
</dbReference>
<organism evidence="1 2">
    <name type="scientific">Mariniflexile fucanivorans</name>
    <dbReference type="NCBI Taxonomy" id="264023"/>
    <lineage>
        <taxon>Bacteria</taxon>
        <taxon>Pseudomonadati</taxon>
        <taxon>Bacteroidota</taxon>
        <taxon>Flavobacteriia</taxon>
        <taxon>Flavobacteriales</taxon>
        <taxon>Flavobacteriaceae</taxon>
        <taxon>Mariniflexile</taxon>
    </lineage>
</organism>
<dbReference type="EMBL" id="SLUP01000012">
    <property type="protein sequence ID" value="TCL62667.1"/>
    <property type="molecule type" value="Genomic_DNA"/>
</dbReference>
<keyword evidence="2" id="KW-1185">Reference proteome</keyword>
<dbReference type="AlphaFoldDB" id="A0A4V2QD62"/>
<dbReference type="OrthoDB" id="915634at2"/>
<accession>A0A4V2QD62</accession>
<name>A0A4V2QD62_9FLAO</name>
<sequence>MIADQIKGKDFYGLLAYRERKAEKGKVISRMQYFIWKNRYHYEGIQSCQAIRSKSKQAVYHVSLNLPHEDNLADKEFI</sequence>
<reference evidence="1 2" key="1">
    <citation type="submission" date="2019-03" db="EMBL/GenBank/DDBJ databases">
        <title>Genomic Encyclopedia of Type Strains, Phase IV (KMG-IV): sequencing the most valuable type-strain genomes for metagenomic binning, comparative biology and taxonomic classification.</title>
        <authorList>
            <person name="Goeker M."/>
        </authorList>
    </citation>
    <scope>NUCLEOTIDE SEQUENCE [LARGE SCALE GENOMIC DNA]</scope>
    <source>
        <strain evidence="1 2">DSM 18792</strain>
    </source>
</reference>